<evidence type="ECO:0000259" key="7">
    <source>
        <dbReference type="PROSITE" id="PS50977"/>
    </source>
</evidence>
<feature type="compositionally biased region" description="Gly residues" evidence="6">
    <location>
        <begin position="17"/>
        <end position="26"/>
    </location>
</feature>
<name>A0A8J3RI58_9ACTN</name>
<dbReference type="InterPro" id="IPR001647">
    <property type="entry name" value="HTH_TetR"/>
</dbReference>
<evidence type="ECO:0000256" key="3">
    <source>
        <dbReference type="ARBA" id="ARBA00023125"/>
    </source>
</evidence>
<dbReference type="InterPro" id="IPR039538">
    <property type="entry name" value="BetI_C"/>
</dbReference>
<dbReference type="PANTHER" id="PTHR30055:SF226">
    <property type="entry name" value="HTH-TYPE TRANSCRIPTIONAL REGULATOR PKSA"/>
    <property type="match status" value="1"/>
</dbReference>
<feature type="region of interest" description="Disordered" evidence="6">
    <location>
        <begin position="216"/>
        <end position="237"/>
    </location>
</feature>
<evidence type="ECO:0000256" key="2">
    <source>
        <dbReference type="ARBA" id="ARBA00023015"/>
    </source>
</evidence>
<keyword evidence="1" id="KW-0678">Repressor</keyword>
<organism evidence="8 9">
    <name type="scientific">Planobispora longispora</name>
    <dbReference type="NCBI Taxonomy" id="28887"/>
    <lineage>
        <taxon>Bacteria</taxon>
        <taxon>Bacillati</taxon>
        <taxon>Actinomycetota</taxon>
        <taxon>Actinomycetes</taxon>
        <taxon>Streptosporangiales</taxon>
        <taxon>Streptosporangiaceae</taxon>
        <taxon>Planobispora</taxon>
    </lineage>
</organism>
<gene>
    <name evidence="8" type="ORF">Plo01_07210</name>
</gene>
<proteinExistence type="predicted"/>
<dbReference type="InterPro" id="IPR009057">
    <property type="entry name" value="Homeodomain-like_sf"/>
</dbReference>
<dbReference type="RefSeq" id="WP_203889032.1">
    <property type="nucleotide sequence ID" value="NZ_BOOH01000006.1"/>
</dbReference>
<feature type="DNA-binding region" description="H-T-H motif" evidence="5">
    <location>
        <begin position="279"/>
        <end position="298"/>
    </location>
</feature>
<feature type="region of interest" description="Disordered" evidence="6">
    <location>
        <begin position="1"/>
        <end position="26"/>
    </location>
</feature>
<evidence type="ECO:0000313" key="8">
    <source>
        <dbReference type="EMBL" id="GIH74292.1"/>
    </source>
</evidence>
<evidence type="ECO:0000256" key="5">
    <source>
        <dbReference type="PROSITE-ProRule" id="PRU00335"/>
    </source>
</evidence>
<keyword evidence="2" id="KW-0805">Transcription regulation</keyword>
<keyword evidence="9" id="KW-1185">Reference proteome</keyword>
<feature type="domain" description="HTH tetR-type" evidence="7">
    <location>
        <begin position="256"/>
        <end position="316"/>
    </location>
</feature>
<feature type="domain" description="HTH tetR-type" evidence="7">
    <location>
        <begin position="29"/>
        <end position="89"/>
    </location>
</feature>
<dbReference type="Proteomes" id="UP000616724">
    <property type="component" value="Unassembled WGS sequence"/>
</dbReference>
<comment type="caution">
    <text evidence="8">The sequence shown here is derived from an EMBL/GenBank/DDBJ whole genome shotgun (WGS) entry which is preliminary data.</text>
</comment>
<dbReference type="PROSITE" id="PS50977">
    <property type="entry name" value="HTH_TETR_2"/>
    <property type="match status" value="2"/>
</dbReference>
<sequence length="455" mass="48924">MSPRTPPPPSAPASGRSGRGARGGYTVGDARRRSIIEVAVKHFADRGYHAASMARIAEEVGITQPGVLHHFRTKEQLMLAVLEHRDALASEREFARRPRSAVEALRTLVRLVEFNGSQPGLLRMFTTLAGEAADPGHPAHAYFTGRYALVLGLIEESLRGGSESGELRGGIDHGALAKEIAAVMDGLQIQWCLRPDSVDMTGQFRQYADRLIRSITPDGRGLDEEPPAPAPDSPAPAALWREQAGTGRSAVEERAGSRRADILLAALEVFAERGFRGAPLAAVAERAGLSQQGLLHYFPSKERLLVGMLDLRERIDSLRILAEGGTSPRLEHIVQLAEYNATRPGVLQAFTVLAAESVTEGHPARAYFVERYARVRELAGAALRAELGDTLPGGLTPAEGAALLLAVQDGAQLQWLLDPAAVSLPALVEAFARLLGKRERPRAVTGRDPVSPPPL</sequence>
<dbReference type="PRINTS" id="PR00455">
    <property type="entry name" value="HTHTETR"/>
</dbReference>
<evidence type="ECO:0000256" key="6">
    <source>
        <dbReference type="SAM" id="MobiDB-lite"/>
    </source>
</evidence>
<evidence type="ECO:0000256" key="4">
    <source>
        <dbReference type="ARBA" id="ARBA00023163"/>
    </source>
</evidence>
<dbReference type="PANTHER" id="PTHR30055">
    <property type="entry name" value="HTH-TYPE TRANSCRIPTIONAL REGULATOR RUTR"/>
    <property type="match status" value="1"/>
</dbReference>
<feature type="compositionally biased region" description="Pro residues" evidence="6">
    <location>
        <begin position="1"/>
        <end position="11"/>
    </location>
</feature>
<keyword evidence="3 5" id="KW-0238">DNA-binding</keyword>
<evidence type="ECO:0000313" key="9">
    <source>
        <dbReference type="Proteomes" id="UP000616724"/>
    </source>
</evidence>
<protein>
    <recommendedName>
        <fullName evidence="7">HTH tetR-type domain-containing protein</fullName>
    </recommendedName>
</protein>
<dbReference type="GO" id="GO:0003700">
    <property type="term" value="F:DNA-binding transcription factor activity"/>
    <property type="evidence" value="ECO:0007669"/>
    <property type="project" value="TreeGrafter"/>
</dbReference>
<keyword evidence="4" id="KW-0804">Transcription</keyword>
<dbReference type="Pfam" id="PF13977">
    <property type="entry name" value="TetR_C_6"/>
    <property type="match status" value="1"/>
</dbReference>
<accession>A0A8J3RI58</accession>
<dbReference type="AlphaFoldDB" id="A0A8J3RI58"/>
<reference evidence="8 9" key="1">
    <citation type="submission" date="2021-01" db="EMBL/GenBank/DDBJ databases">
        <title>Whole genome shotgun sequence of Planobispora longispora NBRC 13918.</title>
        <authorList>
            <person name="Komaki H."/>
            <person name="Tamura T."/>
        </authorList>
    </citation>
    <scope>NUCLEOTIDE SEQUENCE [LARGE SCALE GENOMIC DNA]</scope>
    <source>
        <strain evidence="8 9">NBRC 13918</strain>
    </source>
</reference>
<evidence type="ECO:0000256" key="1">
    <source>
        <dbReference type="ARBA" id="ARBA00022491"/>
    </source>
</evidence>
<feature type="DNA-binding region" description="H-T-H motif" evidence="5">
    <location>
        <begin position="52"/>
        <end position="71"/>
    </location>
</feature>
<dbReference type="SUPFAM" id="SSF48498">
    <property type="entry name" value="Tetracyclin repressor-like, C-terminal domain"/>
    <property type="match status" value="2"/>
</dbReference>
<dbReference type="EMBL" id="BOOH01000006">
    <property type="protein sequence ID" value="GIH74292.1"/>
    <property type="molecule type" value="Genomic_DNA"/>
</dbReference>
<dbReference type="GO" id="GO:0000976">
    <property type="term" value="F:transcription cis-regulatory region binding"/>
    <property type="evidence" value="ECO:0007669"/>
    <property type="project" value="TreeGrafter"/>
</dbReference>
<dbReference type="InterPro" id="IPR050109">
    <property type="entry name" value="HTH-type_TetR-like_transc_reg"/>
</dbReference>
<dbReference type="Gene3D" id="1.10.357.10">
    <property type="entry name" value="Tetracycline Repressor, domain 2"/>
    <property type="match status" value="2"/>
</dbReference>
<dbReference type="InterPro" id="IPR036271">
    <property type="entry name" value="Tet_transcr_reg_TetR-rel_C_sf"/>
</dbReference>
<dbReference type="SUPFAM" id="SSF46689">
    <property type="entry name" value="Homeodomain-like"/>
    <property type="match status" value="2"/>
</dbReference>
<dbReference type="Pfam" id="PF00440">
    <property type="entry name" value="TetR_N"/>
    <property type="match status" value="2"/>
</dbReference>